<keyword evidence="2" id="KW-0812">Transmembrane</keyword>
<keyword evidence="2" id="KW-0472">Membrane</keyword>
<keyword evidence="4" id="KW-1185">Reference proteome</keyword>
<name>A0AAD5Y091_9FUNG</name>
<feature type="transmembrane region" description="Helical" evidence="2">
    <location>
        <begin position="41"/>
        <end position="67"/>
    </location>
</feature>
<dbReference type="Proteomes" id="UP001211065">
    <property type="component" value="Unassembled WGS sequence"/>
</dbReference>
<keyword evidence="2" id="KW-1133">Transmembrane helix</keyword>
<accession>A0AAD5Y091</accession>
<evidence type="ECO:0000256" key="2">
    <source>
        <dbReference type="SAM" id="Phobius"/>
    </source>
</evidence>
<feature type="transmembrane region" description="Helical" evidence="2">
    <location>
        <begin position="12"/>
        <end position="29"/>
    </location>
</feature>
<proteinExistence type="predicted"/>
<reference evidence="3" key="1">
    <citation type="submission" date="2020-05" db="EMBL/GenBank/DDBJ databases">
        <title>Phylogenomic resolution of chytrid fungi.</title>
        <authorList>
            <person name="Stajich J.E."/>
            <person name="Amses K."/>
            <person name="Simmons R."/>
            <person name="Seto K."/>
            <person name="Myers J."/>
            <person name="Bonds A."/>
            <person name="Quandt C.A."/>
            <person name="Barry K."/>
            <person name="Liu P."/>
            <person name="Grigoriev I."/>
            <person name="Longcore J.E."/>
            <person name="James T.Y."/>
        </authorList>
    </citation>
    <scope>NUCLEOTIDE SEQUENCE</scope>
    <source>
        <strain evidence="3">JEL0476</strain>
    </source>
</reference>
<sequence>MSILVLSAEIRLIFLILPTILLAAFNLEFKDPQNYLGDPMIISNLVVSLLSAFYFENSPLIFAIDLLMIQRKLDNTKASGRPTTTKSRHSDNSSGEISNLASQNEKKLGPTLIEIPA</sequence>
<gene>
    <name evidence="3" type="ORF">HK099_004463</name>
</gene>
<protein>
    <submittedName>
        <fullName evidence="3">Uncharacterized protein</fullName>
    </submittedName>
</protein>
<evidence type="ECO:0000256" key="1">
    <source>
        <dbReference type="SAM" id="MobiDB-lite"/>
    </source>
</evidence>
<dbReference type="EMBL" id="JADGJW010000316">
    <property type="protein sequence ID" value="KAJ3220052.1"/>
    <property type="molecule type" value="Genomic_DNA"/>
</dbReference>
<organism evidence="3 4">
    <name type="scientific">Clydaea vesicula</name>
    <dbReference type="NCBI Taxonomy" id="447962"/>
    <lineage>
        <taxon>Eukaryota</taxon>
        <taxon>Fungi</taxon>
        <taxon>Fungi incertae sedis</taxon>
        <taxon>Chytridiomycota</taxon>
        <taxon>Chytridiomycota incertae sedis</taxon>
        <taxon>Chytridiomycetes</taxon>
        <taxon>Lobulomycetales</taxon>
        <taxon>Lobulomycetaceae</taxon>
        <taxon>Clydaea</taxon>
    </lineage>
</organism>
<evidence type="ECO:0000313" key="3">
    <source>
        <dbReference type="EMBL" id="KAJ3220052.1"/>
    </source>
</evidence>
<dbReference type="AlphaFoldDB" id="A0AAD5Y091"/>
<feature type="compositionally biased region" description="Polar residues" evidence="1">
    <location>
        <begin position="92"/>
        <end position="103"/>
    </location>
</feature>
<feature type="region of interest" description="Disordered" evidence="1">
    <location>
        <begin position="77"/>
        <end position="117"/>
    </location>
</feature>
<comment type="caution">
    <text evidence="3">The sequence shown here is derived from an EMBL/GenBank/DDBJ whole genome shotgun (WGS) entry which is preliminary data.</text>
</comment>
<evidence type="ECO:0000313" key="4">
    <source>
        <dbReference type="Proteomes" id="UP001211065"/>
    </source>
</evidence>